<dbReference type="PRINTS" id="PR01038">
    <property type="entry name" value="TRNASYNTHARG"/>
</dbReference>
<dbReference type="InterPro" id="IPR008909">
    <property type="entry name" value="DALR_anticod-bd"/>
</dbReference>
<evidence type="ECO:0000313" key="13">
    <source>
        <dbReference type="Proteomes" id="UP000178684"/>
    </source>
</evidence>
<evidence type="ECO:0000313" key="12">
    <source>
        <dbReference type="EMBL" id="OGF82569.1"/>
    </source>
</evidence>
<keyword evidence="5 8" id="KW-0648">Protein biosynthesis</keyword>
<dbReference type="EMBL" id="MFIE01000017">
    <property type="protein sequence ID" value="OGF82569.1"/>
    <property type="molecule type" value="Genomic_DNA"/>
</dbReference>
<dbReference type="InterPro" id="IPR035684">
    <property type="entry name" value="ArgRS_core"/>
</dbReference>
<sequence>MLRDELKKEILKISGLQDAKITEPEHAENGDWTTNAAFSLAKKIGKSPNDAAEDLADKLRSEKSDVVDRAESVGGFINIWIKDEVLLLSLGVVTKIRSKNTKINLEFVSANPTGPLTMANGRGGFYGDALANILEKTGYDVTREYYINDAGNQVRLLGESIEAAEGKREDKEEYYKGEYVKELAGKSPEEAIQFLVGEIKKSLEKAGIKFNVWFSESKLREKKEPEKVLKFLEDKNLIEKKDGAVWLGEAVLVKSDGEYTYFLVDLAYHWNKFFDRKFDMAVDIWGADHHGYVERMKKGVEVLGIGPEKLKIIIMQLVRLMSGGKEVKMSKRAGTFVTMEELLDEVGVDVARWFFLERSPNTHMDFDLDLAKEKSEKNPVFYVQYAYVRMLSILRNSHLEAKLPSSFGYAPERDLALKILRWPEILEDTSCDYQVHRLTTYAYELAQAFSAFYRDVKVIGSDREAELLYLVSKAKETLTDVLKTLGISQPEKM</sequence>
<keyword evidence="2 8" id="KW-0436">Ligase</keyword>
<evidence type="ECO:0000256" key="6">
    <source>
        <dbReference type="ARBA" id="ARBA00023146"/>
    </source>
</evidence>
<accession>A0A1F5X3V0</accession>
<dbReference type="GO" id="GO:0006420">
    <property type="term" value="P:arginyl-tRNA aminoacylation"/>
    <property type="evidence" value="ECO:0007669"/>
    <property type="project" value="UniProtKB-UniRule"/>
</dbReference>
<protein>
    <recommendedName>
        <fullName evidence="8">Arginine--tRNA ligase</fullName>
        <ecNumber evidence="8">6.1.1.19</ecNumber>
    </recommendedName>
    <alternativeName>
        <fullName evidence="8">Arginyl-tRNA synthetase</fullName>
        <shortName evidence="8">ArgRS</shortName>
    </alternativeName>
</protein>
<feature type="domain" description="Arginyl tRNA synthetase N-terminal" evidence="11">
    <location>
        <begin position="4"/>
        <end position="81"/>
    </location>
</feature>
<comment type="subcellular location">
    <subcellularLocation>
        <location evidence="8">Cytoplasm</location>
    </subcellularLocation>
</comment>
<evidence type="ECO:0000256" key="5">
    <source>
        <dbReference type="ARBA" id="ARBA00022917"/>
    </source>
</evidence>
<dbReference type="InterPro" id="IPR036695">
    <property type="entry name" value="Arg-tRNA-synth_N_sf"/>
</dbReference>
<dbReference type="GO" id="GO:0004814">
    <property type="term" value="F:arginine-tRNA ligase activity"/>
    <property type="evidence" value="ECO:0007669"/>
    <property type="project" value="UniProtKB-UniRule"/>
</dbReference>
<dbReference type="Gene3D" id="3.40.50.620">
    <property type="entry name" value="HUPs"/>
    <property type="match status" value="1"/>
</dbReference>
<keyword evidence="6 8" id="KW-0030">Aminoacyl-tRNA synthetase</keyword>
<dbReference type="EC" id="6.1.1.19" evidence="8"/>
<dbReference type="Gene3D" id="3.30.1360.70">
    <property type="entry name" value="Arginyl tRNA synthetase N-terminal domain"/>
    <property type="match status" value="1"/>
</dbReference>
<dbReference type="GO" id="GO:0005524">
    <property type="term" value="F:ATP binding"/>
    <property type="evidence" value="ECO:0007669"/>
    <property type="project" value="UniProtKB-UniRule"/>
</dbReference>
<dbReference type="AlphaFoldDB" id="A0A1F5X3V0"/>
<comment type="similarity">
    <text evidence="1 8 9">Belongs to the class-I aminoacyl-tRNA synthetase family.</text>
</comment>
<evidence type="ECO:0000256" key="1">
    <source>
        <dbReference type="ARBA" id="ARBA00005594"/>
    </source>
</evidence>
<dbReference type="InterPro" id="IPR005148">
    <property type="entry name" value="Arg-tRNA-synth_N"/>
</dbReference>
<keyword evidence="3 8" id="KW-0547">Nucleotide-binding</keyword>
<feature type="short sequence motif" description="'HIGH' region" evidence="8">
    <location>
        <begin position="110"/>
        <end position="120"/>
    </location>
</feature>
<dbReference type="GO" id="GO:0005737">
    <property type="term" value="C:cytoplasm"/>
    <property type="evidence" value="ECO:0007669"/>
    <property type="project" value="UniProtKB-SubCell"/>
</dbReference>
<dbReference type="Pfam" id="PF03485">
    <property type="entry name" value="Arg_tRNA_synt_N"/>
    <property type="match status" value="1"/>
</dbReference>
<evidence type="ECO:0000256" key="7">
    <source>
        <dbReference type="ARBA" id="ARBA00049339"/>
    </source>
</evidence>
<organism evidence="12 13">
    <name type="scientific">Candidatus Giovannonibacteria bacterium RIFCSPLOWO2_01_FULL_46_13</name>
    <dbReference type="NCBI Taxonomy" id="1798352"/>
    <lineage>
        <taxon>Bacteria</taxon>
        <taxon>Candidatus Giovannoniibacteriota</taxon>
    </lineage>
</organism>
<keyword evidence="4 8" id="KW-0067">ATP-binding</keyword>
<evidence type="ECO:0000256" key="3">
    <source>
        <dbReference type="ARBA" id="ARBA00022741"/>
    </source>
</evidence>
<dbReference type="InterPro" id="IPR009080">
    <property type="entry name" value="tRNAsynth_Ia_anticodon-bd"/>
</dbReference>
<dbReference type="SUPFAM" id="SSF47323">
    <property type="entry name" value="Anticodon-binding domain of a subclass of class I aminoacyl-tRNA synthetases"/>
    <property type="match status" value="1"/>
</dbReference>
<comment type="caution">
    <text evidence="12">The sequence shown here is derived from an EMBL/GenBank/DDBJ whole genome shotgun (WGS) entry which is preliminary data.</text>
</comment>
<dbReference type="PANTHER" id="PTHR11956:SF5">
    <property type="entry name" value="ARGININE--TRNA LIGASE, CYTOPLASMIC"/>
    <property type="match status" value="1"/>
</dbReference>
<evidence type="ECO:0000256" key="9">
    <source>
        <dbReference type="RuleBase" id="RU363038"/>
    </source>
</evidence>
<evidence type="ECO:0000256" key="2">
    <source>
        <dbReference type="ARBA" id="ARBA00022598"/>
    </source>
</evidence>
<gene>
    <name evidence="8" type="primary">argS</name>
    <name evidence="12" type="ORF">A3B18_01220</name>
</gene>
<dbReference type="Gene3D" id="1.10.730.10">
    <property type="entry name" value="Isoleucyl-tRNA Synthetase, Domain 1"/>
    <property type="match status" value="1"/>
</dbReference>
<evidence type="ECO:0000259" key="10">
    <source>
        <dbReference type="SMART" id="SM00836"/>
    </source>
</evidence>
<evidence type="ECO:0000256" key="4">
    <source>
        <dbReference type="ARBA" id="ARBA00022840"/>
    </source>
</evidence>
<proteinExistence type="inferred from homology"/>
<dbReference type="PANTHER" id="PTHR11956">
    <property type="entry name" value="ARGINYL-TRNA SYNTHETASE"/>
    <property type="match status" value="1"/>
</dbReference>
<reference evidence="12 13" key="1">
    <citation type="journal article" date="2016" name="Nat. Commun.">
        <title>Thousands of microbial genomes shed light on interconnected biogeochemical processes in an aquifer system.</title>
        <authorList>
            <person name="Anantharaman K."/>
            <person name="Brown C.T."/>
            <person name="Hug L.A."/>
            <person name="Sharon I."/>
            <person name="Castelle C.J."/>
            <person name="Probst A.J."/>
            <person name="Thomas B.C."/>
            <person name="Singh A."/>
            <person name="Wilkins M.J."/>
            <person name="Karaoz U."/>
            <person name="Brodie E.L."/>
            <person name="Williams K.H."/>
            <person name="Hubbard S.S."/>
            <person name="Banfield J.F."/>
        </authorList>
    </citation>
    <scope>NUCLEOTIDE SEQUENCE [LARGE SCALE GENOMIC DNA]</scope>
</reference>
<comment type="subunit">
    <text evidence="8">Monomer.</text>
</comment>
<dbReference type="Pfam" id="PF05746">
    <property type="entry name" value="DALR_1"/>
    <property type="match status" value="1"/>
</dbReference>
<evidence type="ECO:0000256" key="8">
    <source>
        <dbReference type="HAMAP-Rule" id="MF_00123"/>
    </source>
</evidence>
<dbReference type="InterPro" id="IPR014729">
    <property type="entry name" value="Rossmann-like_a/b/a_fold"/>
</dbReference>
<evidence type="ECO:0000259" key="11">
    <source>
        <dbReference type="SMART" id="SM01016"/>
    </source>
</evidence>
<dbReference type="HAMAP" id="MF_00123">
    <property type="entry name" value="Arg_tRNA_synth"/>
    <property type="match status" value="1"/>
</dbReference>
<dbReference type="SMART" id="SM00836">
    <property type="entry name" value="DALR_1"/>
    <property type="match status" value="1"/>
</dbReference>
<dbReference type="SUPFAM" id="SSF55190">
    <property type="entry name" value="Arginyl-tRNA synthetase (ArgRS), N-terminal 'additional' domain"/>
    <property type="match status" value="1"/>
</dbReference>
<keyword evidence="8" id="KW-0963">Cytoplasm</keyword>
<dbReference type="SUPFAM" id="SSF52374">
    <property type="entry name" value="Nucleotidylyl transferase"/>
    <property type="match status" value="1"/>
</dbReference>
<feature type="domain" description="DALR anticodon binding" evidence="10">
    <location>
        <begin position="383"/>
        <end position="493"/>
    </location>
</feature>
<dbReference type="CDD" id="cd00671">
    <property type="entry name" value="ArgRS_core"/>
    <property type="match status" value="1"/>
</dbReference>
<comment type="catalytic activity">
    <reaction evidence="7 8">
        <text>tRNA(Arg) + L-arginine + ATP = L-arginyl-tRNA(Arg) + AMP + diphosphate</text>
        <dbReference type="Rhea" id="RHEA:20301"/>
        <dbReference type="Rhea" id="RHEA-COMP:9658"/>
        <dbReference type="Rhea" id="RHEA-COMP:9673"/>
        <dbReference type="ChEBI" id="CHEBI:30616"/>
        <dbReference type="ChEBI" id="CHEBI:32682"/>
        <dbReference type="ChEBI" id="CHEBI:33019"/>
        <dbReference type="ChEBI" id="CHEBI:78442"/>
        <dbReference type="ChEBI" id="CHEBI:78513"/>
        <dbReference type="ChEBI" id="CHEBI:456215"/>
        <dbReference type="EC" id="6.1.1.19"/>
    </reaction>
</comment>
<dbReference type="Pfam" id="PF00750">
    <property type="entry name" value="tRNA-synt_1d"/>
    <property type="match status" value="2"/>
</dbReference>
<name>A0A1F5X3V0_9BACT</name>
<dbReference type="SMART" id="SM01016">
    <property type="entry name" value="Arg_tRNA_synt_N"/>
    <property type="match status" value="1"/>
</dbReference>
<dbReference type="Proteomes" id="UP000178684">
    <property type="component" value="Unassembled WGS sequence"/>
</dbReference>
<dbReference type="InterPro" id="IPR001278">
    <property type="entry name" value="Arg-tRNA-ligase"/>
</dbReference>